<dbReference type="PANTHER" id="PTHR41158">
    <property type="entry name" value="AGAP010294-PA"/>
    <property type="match status" value="1"/>
</dbReference>
<name>A0A7R8ZZA3_9CRUS</name>
<evidence type="ECO:0000313" key="1">
    <source>
        <dbReference type="EMBL" id="CAD7241922.1"/>
    </source>
</evidence>
<proteinExistence type="predicted"/>
<reference evidence="1" key="1">
    <citation type="submission" date="2020-11" db="EMBL/GenBank/DDBJ databases">
        <authorList>
            <person name="Tran Van P."/>
        </authorList>
    </citation>
    <scope>NUCLEOTIDE SEQUENCE</scope>
</reference>
<accession>A0A7R8ZZA3</accession>
<dbReference type="EMBL" id="CAJPEV010000195">
    <property type="protein sequence ID" value="CAG0882158.1"/>
    <property type="molecule type" value="Genomic_DNA"/>
</dbReference>
<dbReference type="PANTHER" id="PTHR41158:SF2">
    <property type="entry name" value="AGAP010294-PA"/>
    <property type="match status" value="1"/>
</dbReference>
<organism evidence="1">
    <name type="scientific">Darwinula stevensoni</name>
    <dbReference type="NCBI Taxonomy" id="69355"/>
    <lineage>
        <taxon>Eukaryota</taxon>
        <taxon>Metazoa</taxon>
        <taxon>Ecdysozoa</taxon>
        <taxon>Arthropoda</taxon>
        <taxon>Crustacea</taxon>
        <taxon>Oligostraca</taxon>
        <taxon>Ostracoda</taxon>
        <taxon>Podocopa</taxon>
        <taxon>Podocopida</taxon>
        <taxon>Darwinulocopina</taxon>
        <taxon>Darwinuloidea</taxon>
        <taxon>Darwinulidae</taxon>
        <taxon>Darwinula</taxon>
    </lineage>
</organism>
<keyword evidence="2" id="KW-1185">Reference proteome</keyword>
<evidence type="ECO:0000313" key="2">
    <source>
        <dbReference type="Proteomes" id="UP000677054"/>
    </source>
</evidence>
<dbReference type="Proteomes" id="UP000677054">
    <property type="component" value="Unassembled WGS sequence"/>
</dbReference>
<protein>
    <submittedName>
        <fullName evidence="1">Uncharacterized protein</fullName>
    </submittedName>
</protein>
<sequence>MVIALPLERLQTTRYRRDPFRKGDDRLVPEHDEARGVWTITVRAIVCSRGARRIRRVEETIPLHFLASRRLVFVLDPRGSTRGGTASMELRVALALGIAMVMVSGASAGMMLEIIKTIGPGISRMMDNRDGPDKPSELDNFITGFGDATGLRGGLAWISHAPHVIIPALMRYAESVENDLPPQCAMRTMCEANRRMVEEYGTPGHIIATVGTELVCSTLDSRNPERYEAAVGAGQAGRNFAECMQDFPDCPDFPDPLYSEP</sequence>
<gene>
    <name evidence="1" type="ORF">DSTB1V02_LOCUS1898</name>
</gene>
<dbReference type="OrthoDB" id="7654019at2759"/>
<dbReference type="AlphaFoldDB" id="A0A7R8ZZA3"/>
<dbReference type="EMBL" id="LR899712">
    <property type="protein sequence ID" value="CAD7241922.1"/>
    <property type="molecule type" value="Genomic_DNA"/>
</dbReference>